<dbReference type="RefSeq" id="WP_181318393.1">
    <property type="nucleotide sequence ID" value="NZ_PYNF01000015.1"/>
</dbReference>
<gene>
    <name evidence="1" type="ORF">C9J27_16620</name>
</gene>
<name>A0A2T3KFE5_9GAMM</name>
<reference evidence="1 2" key="1">
    <citation type="submission" date="2018-01" db="EMBL/GenBank/DDBJ databases">
        <title>Whole genome sequencing of Histamine producing bacteria.</title>
        <authorList>
            <person name="Butler K."/>
        </authorList>
    </citation>
    <scope>NUCLEOTIDE SEQUENCE [LARGE SCALE GENOMIC DNA]</scope>
    <source>
        <strain evidence="1 2">FS-7.2</strain>
    </source>
</reference>
<dbReference type="AlphaFoldDB" id="A0A2T3KFE5"/>
<organism evidence="1 2">
    <name type="scientific">Photobacterium kishitanii</name>
    <dbReference type="NCBI Taxonomy" id="318456"/>
    <lineage>
        <taxon>Bacteria</taxon>
        <taxon>Pseudomonadati</taxon>
        <taxon>Pseudomonadota</taxon>
        <taxon>Gammaproteobacteria</taxon>
        <taxon>Vibrionales</taxon>
        <taxon>Vibrionaceae</taxon>
        <taxon>Photobacterium</taxon>
    </lineage>
</organism>
<proteinExistence type="predicted"/>
<evidence type="ECO:0000313" key="2">
    <source>
        <dbReference type="Proteomes" id="UP000241426"/>
    </source>
</evidence>
<evidence type="ECO:0000313" key="1">
    <source>
        <dbReference type="EMBL" id="PSU96563.1"/>
    </source>
</evidence>
<feature type="non-terminal residue" evidence="1">
    <location>
        <position position="1"/>
    </location>
</feature>
<dbReference type="Proteomes" id="UP000241426">
    <property type="component" value="Unassembled WGS sequence"/>
</dbReference>
<accession>A0A2T3KFE5</accession>
<dbReference type="EMBL" id="PYNF01000015">
    <property type="protein sequence ID" value="PSU96563.1"/>
    <property type="molecule type" value="Genomic_DNA"/>
</dbReference>
<protein>
    <submittedName>
        <fullName evidence="1">Uncharacterized protein</fullName>
    </submittedName>
</protein>
<comment type="caution">
    <text evidence="1">The sequence shown here is derived from an EMBL/GenBank/DDBJ whole genome shotgun (WGS) entry which is preliminary data.</text>
</comment>
<sequence length="97" mass="11146">DKNKNFTEITYIDDKADCKSSVEISKLRNGEFLYSYDLNILDGYNIAKVQGFDALLPITMKMLRENGIYDPKSNNVAIPKFVNAQQAQKEFIDIKVY</sequence>